<gene>
    <name evidence="1" type="ORF">SMN809_LOCUS77607</name>
</gene>
<dbReference type="EMBL" id="CAJOBI010337777">
    <property type="protein sequence ID" value="CAF5208429.1"/>
    <property type="molecule type" value="Genomic_DNA"/>
</dbReference>
<dbReference type="Gene3D" id="3.20.20.70">
    <property type="entry name" value="Aldolase class I"/>
    <property type="match status" value="1"/>
</dbReference>
<sequence length="50" mass="5604">AGANMIVSGSALIQSKQANKDIEQMRQIIDENLRNKKLNIQLSNDQHCSH</sequence>
<evidence type="ECO:0000313" key="1">
    <source>
        <dbReference type="EMBL" id="CAF5208429.1"/>
    </source>
</evidence>
<dbReference type="InterPro" id="IPR013785">
    <property type="entry name" value="Aldolase_TIM"/>
</dbReference>
<proteinExistence type="predicted"/>
<accession>A0A8S3IX36</accession>
<evidence type="ECO:0000313" key="2">
    <source>
        <dbReference type="Proteomes" id="UP000676336"/>
    </source>
</evidence>
<reference evidence="1" key="1">
    <citation type="submission" date="2021-02" db="EMBL/GenBank/DDBJ databases">
        <authorList>
            <person name="Nowell W R."/>
        </authorList>
    </citation>
    <scope>NUCLEOTIDE SEQUENCE</scope>
</reference>
<organism evidence="1 2">
    <name type="scientific">Rotaria magnacalcarata</name>
    <dbReference type="NCBI Taxonomy" id="392030"/>
    <lineage>
        <taxon>Eukaryota</taxon>
        <taxon>Metazoa</taxon>
        <taxon>Spiralia</taxon>
        <taxon>Gnathifera</taxon>
        <taxon>Rotifera</taxon>
        <taxon>Eurotatoria</taxon>
        <taxon>Bdelloidea</taxon>
        <taxon>Philodinida</taxon>
        <taxon>Philodinidae</taxon>
        <taxon>Rotaria</taxon>
    </lineage>
</organism>
<protein>
    <submittedName>
        <fullName evidence="1">Uncharacterized protein</fullName>
    </submittedName>
</protein>
<dbReference type="AlphaFoldDB" id="A0A8S3IX36"/>
<comment type="caution">
    <text evidence="1">The sequence shown here is derived from an EMBL/GenBank/DDBJ whole genome shotgun (WGS) entry which is preliminary data.</text>
</comment>
<dbReference type="Proteomes" id="UP000676336">
    <property type="component" value="Unassembled WGS sequence"/>
</dbReference>
<feature type="non-terminal residue" evidence="1">
    <location>
        <position position="1"/>
    </location>
</feature>
<name>A0A8S3IX36_9BILA</name>